<dbReference type="SUPFAM" id="SSF46785">
    <property type="entry name" value="Winged helix' DNA-binding domain"/>
    <property type="match status" value="1"/>
</dbReference>
<protein>
    <submittedName>
        <fullName evidence="6">Transcriptional regulator, GntR family</fullName>
    </submittedName>
</protein>
<evidence type="ECO:0000256" key="2">
    <source>
        <dbReference type="ARBA" id="ARBA00023125"/>
    </source>
</evidence>
<keyword evidence="3" id="KW-0804">Transcription</keyword>
<feature type="region of interest" description="Disordered" evidence="4">
    <location>
        <begin position="115"/>
        <end position="156"/>
    </location>
</feature>
<dbReference type="RefSeq" id="WP_087008117.1">
    <property type="nucleotide sequence ID" value="NZ_FWFF01000017.1"/>
</dbReference>
<evidence type="ECO:0000313" key="6">
    <source>
        <dbReference type="EMBL" id="SLM99446.1"/>
    </source>
</evidence>
<evidence type="ECO:0000256" key="1">
    <source>
        <dbReference type="ARBA" id="ARBA00023015"/>
    </source>
</evidence>
<keyword evidence="7" id="KW-1185">Reference proteome</keyword>
<dbReference type="SMART" id="SM00345">
    <property type="entry name" value="HTH_GNTR"/>
    <property type="match status" value="1"/>
</dbReference>
<evidence type="ECO:0000256" key="4">
    <source>
        <dbReference type="SAM" id="MobiDB-lite"/>
    </source>
</evidence>
<evidence type="ECO:0000313" key="7">
    <source>
        <dbReference type="Proteomes" id="UP000196581"/>
    </source>
</evidence>
<reference evidence="7" key="1">
    <citation type="submission" date="2017-02" db="EMBL/GenBank/DDBJ databases">
        <authorList>
            <person name="Dridi B."/>
        </authorList>
    </citation>
    <scope>NUCLEOTIDE SEQUENCE [LARGE SCALE GENOMIC DNA]</scope>
    <source>
        <strain evidence="7">B Co 03.10</strain>
    </source>
</reference>
<dbReference type="PANTHER" id="PTHR38445">
    <property type="entry name" value="HTH-TYPE TRANSCRIPTIONAL REPRESSOR YTRA"/>
    <property type="match status" value="1"/>
</dbReference>
<dbReference type="InterPro" id="IPR000524">
    <property type="entry name" value="Tscrpt_reg_HTH_GntR"/>
</dbReference>
<name>A0A1X6XJV2_9MICO</name>
<proteinExistence type="predicted"/>
<dbReference type="GO" id="GO:0003700">
    <property type="term" value="F:DNA-binding transcription factor activity"/>
    <property type="evidence" value="ECO:0007669"/>
    <property type="project" value="InterPro"/>
</dbReference>
<dbReference type="CDD" id="cd07377">
    <property type="entry name" value="WHTH_GntR"/>
    <property type="match status" value="1"/>
</dbReference>
<dbReference type="AlphaFoldDB" id="A0A1X6XJV2"/>
<evidence type="ECO:0000256" key="3">
    <source>
        <dbReference type="ARBA" id="ARBA00023163"/>
    </source>
</evidence>
<dbReference type="PROSITE" id="PS50949">
    <property type="entry name" value="HTH_GNTR"/>
    <property type="match status" value="1"/>
</dbReference>
<dbReference type="Proteomes" id="UP000196581">
    <property type="component" value="Unassembled WGS sequence"/>
</dbReference>
<keyword evidence="2" id="KW-0238">DNA-binding</keyword>
<sequence length="156" mass="17142">MFDQGRPLFLQIAESIEDSIVDGSLEEESKAPSTNELSTFHRINPATAAKGVSELVDRGILYKKRGIGMFVATGARTRLVDERTQGFAHAYISPLLAEARRLRLGPDDVIRLITEHRDDSERTERAAEQTDPTDQAGSTDQADPADQAAHRAPQEA</sequence>
<feature type="domain" description="HTH gntR-type" evidence="5">
    <location>
        <begin position="6"/>
        <end position="74"/>
    </location>
</feature>
<dbReference type="GO" id="GO:0003677">
    <property type="term" value="F:DNA binding"/>
    <property type="evidence" value="ECO:0007669"/>
    <property type="project" value="UniProtKB-KW"/>
</dbReference>
<dbReference type="Gene3D" id="1.10.10.10">
    <property type="entry name" value="Winged helix-like DNA-binding domain superfamily/Winged helix DNA-binding domain"/>
    <property type="match status" value="1"/>
</dbReference>
<dbReference type="InterPro" id="IPR036390">
    <property type="entry name" value="WH_DNA-bd_sf"/>
</dbReference>
<dbReference type="PANTHER" id="PTHR38445:SF10">
    <property type="entry name" value="GNTR-FAMILY TRANSCRIPTIONAL REGULATOR"/>
    <property type="match status" value="1"/>
</dbReference>
<feature type="compositionally biased region" description="Polar residues" evidence="4">
    <location>
        <begin position="130"/>
        <end position="141"/>
    </location>
</feature>
<evidence type="ECO:0000259" key="5">
    <source>
        <dbReference type="PROSITE" id="PS50949"/>
    </source>
</evidence>
<keyword evidence="1" id="KW-0805">Transcription regulation</keyword>
<dbReference type="EMBL" id="FWFF01000017">
    <property type="protein sequence ID" value="SLM99446.1"/>
    <property type="molecule type" value="Genomic_DNA"/>
</dbReference>
<gene>
    <name evidence="6" type="ORF">FM105_11095</name>
</gene>
<dbReference type="Pfam" id="PF00392">
    <property type="entry name" value="GntR"/>
    <property type="match status" value="1"/>
</dbReference>
<accession>A0A1X6XJV2</accession>
<dbReference type="InterPro" id="IPR036388">
    <property type="entry name" value="WH-like_DNA-bd_sf"/>
</dbReference>
<feature type="compositionally biased region" description="Basic and acidic residues" evidence="4">
    <location>
        <begin position="115"/>
        <end position="128"/>
    </location>
</feature>
<organism evidence="6 7">
    <name type="scientific">Brevibacterium yomogidense</name>
    <dbReference type="NCBI Taxonomy" id="946573"/>
    <lineage>
        <taxon>Bacteria</taxon>
        <taxon>Bacillati</taxon>
        <taxon>Actinomycetota</taxon>
        <taxon>Actinomycetes</taxon>
        <taxon>Micrococcales</taxon>
        <taxon>Brevibacteriaceae</taxon>
        <taxon>Brevibacterium</taxon>
    </lineage>
</organism>